<dbReference type="EMBL" id="NFIJ01000017">
    <property type="protein sequence ID" value="OUO04009.1"/>
    <property type="molecule type" value="Genomic_DNA"/>
</dbReference>
<name>A0A9Q5X7K0_9BACT</name>
<reference evidence="4" key="1">
    <citation type="submission" date="2017-04" db="EMBL/GenBank/DDBJ databases">
        <title>Function of individual gut microbiota members based on whole genome sequencing of pure cultures obtained from chicken caecum.</title>
        <authorList>
            <person name="Medvecky M."/>
            <person name="Cejkova D."/>
            <person name="Polansky O."/>
            <person name="Karasova D."/>
            <person name="Kubasova T."/>
            <person name="Cizek A."/>
            <person name="Rychlik I."/>
        </authorList>
    </citation>
    <scope>NUCLEOTIDE SEQUENCE [LARGE SCALE GENOMIC DNA]</scope>
    <source>
        <strain evidence="4">An42</strain>
    </source>
</reference>
<dbReference type="AlphaFoldDB" id="A0A9Q5X7K0"/>
<comment type="caution">
    <text evidence="3">The sequence shown here is derived from an EMBL/GenBank/DDBJ whole genome shotgun (WGS) entry which is preliminary data.</text>
</comment>
<dbReference type="InterPro" id="IPR041657">
    <property type="entry name" value="HTH_17"/>
</dbReference>
<accession>A0A9Q5X7K0</accession>
<sequence length="126" mass="15516">MEFLDRRTFEDCMRQVFSRLDRQEEMLSAMRENWQEKPPLTGIMEDDTMDNQDVCMLLHVSKRTLQRYRSDGLLPYRMHRHKTYYRRADVELFISTHMREILRDRVQDKADNTKRKSNDKRTNRKN</sequence>
<dbReference type="PANTHER" id="PTHR34585">
    <property type="match status" value="1"/>
</dbReference>
<feature type="region of interest" description="Disordered" evidence="1">
    <location>
        <begin position="104"/>
        <end position="126"/>
    </location>
</feature>
<dbReference type="Proteomes" id="UP000195975">
    <property type="component" value="Unassembled WGS sequence"/>
</dbReference>
<gene>
    <name evidence="3" type="ORF">B5F96_14145</name>
</gene>
<evidence type="ECO:0000313" key="3">
    <source>
        <dbReference type="EMBL" id="OUO04009.1"/>
    </source>
</evidence>
<protein>
    <recommendedName>
        <fullName evidence="2">Helix-turn-helix domain-containing protein</fullName>
    </recommendedName>
</protein>
<evidence type="ECO:0000259" key="2">
    <source>
        <dbReference type="Pfam" id="PF12728"/>
    </source>
</evidence>
<dbReference type="Pfam" id="PF12728">
    <property type="entry name" value="HTH_17"/>
    <property type="match status" value="1"/>
</dbReference>
<feature type="domain" description="Helix-turn-helix" evidence="2">
    <location>
        <begin position="49"/>
        <end position="96"/>
    </location>
</feature>
<evidence type="ECO:0000256" key="1">
    <source>
        <dbReference type="SAM" id="MobiDB-lite"/>
    </source>
</evidence>
<dbReference type="SUPFAM" id="SSF46955">
    <property type="entry name" value="Putative DNA-binding domain"/>
    <property type="match status" value="1"/>
</dbReference>
<dbReference type="PANTHER" id="PTHR34585:SF22">
    <property type="entry name" value="HELIX-TURN-HELIX DOMAIN-CONTAINING PROTEIN"/>
    <property type="match status" value="1"/>
</dbReference>
<dbReference type="InterPro" id="IPR009061">
    <property type="entry name" value="DNA-bd_dom_put_sf"/>
</dbReference>
<evidence type="ECO:0000313" key="4">
    <source>
        <dbReference type="Proteomes" id="UP000195975"/>
    </source>
</evidence>
<proteinExistence type="predicted"/>
<organism evidence="3 4">
    <name type="scientific">Parabacteroides johnsonii</name>
    <dbReference type="NCBI Taxonomy" id="387661"/>
    <lineage>
        <taxon>Bacteria</taxon>
        <taxon>Pseudomonadati</taxon>
        <taxon>Bacteroidota</taxon>
        <taxon>Bacteroidia</taxon>
        <taxon>Bacteroidales</taxon>
        <taxon>Tannerellaceae</taxon>
        <taxon>Parabacteroides</taxon>
    </lineage>
</organism>